<feature type="region of interest" description="Disordered" evidence="5">
    <location>
        <begin position="533"/>
        <end position="621"/>
    </location>
</feature>
<feature type="domain" description="FYVE-type" evidence="6">
    <location>
        <begin position="843"/>
        <end position="877"/>
    </location>
</feature>
<accession>A0A9P6R3Q9</accession>
<dbReference type="SMART" id="SM00064">
    <property type="entry name" value="FYVE"/>
    <property type="match status" value="1"/>
</dbReference>
<feature type="compositionally biased region" description="Acidic residues" evidence="5">
    <location>
        <begin position="187"/>
        <end position="209"/>
    </location>
</feature>
<evidence type="ECO:0000313" key="7">
    <source>
        <dbReference type="EMBL" id="KAG0310483.1"/>
    </source>
</evidence>
<evidence type="ECO:0000256" key="4">
    <source>
        <dbReference type="PROSITE-ProRule" id="PRU00091"/>
    </source>
</evidence>
<feature type="compositionally biased region" description="Polar residues" evidence="5">
    <location>
        <begin position="603"/>
        <end position="614"/>
    </location>
</feature>
<feature type="compositionally biased region" description="Basic and acidic residues" evidence="5">
    <location>
        <begin position="586"/>
        <end position="595"/>
    </location>
</feature>
<feature type="region of interest" description="Disordered" evidence="5">
    <location>
        <begin position="495"/>
        <end position="514"/>
    </location>
</feature>
<evidence type="ECO:0000256" key="3">
    <source>
        <dbReference type="ARBA" id="ARBA00022833"/>
    </source>
</evidence>
<keyword evidence="8" id="KW-1185">Reference proteome</keyword>
<name>A0A9P6R3Q9_9FUNG</name>
<dbReference type="Pfam" id="PF01363">
    <property type="entry name" value="FYVE"/>
    <property type="match status" value="1"/>
</dbReference>
<reference evidence="7" key="1">
    <citation type="journal article" date="2020" name="Fungal Divers.">
        <title>Resolving the Mortierellaceae phylogeny through synthesis of multi-gene phylogenetics and phylogenomics.</title>
        <authorList>
            <person name="Vandepol N."/>
            <person name="Liber J."/>
            <person name="Desiro A."/>
            <person name="Na H."/>
            <person name="Kennedy M."/>
            <person name="Barry K."/>
            <person name="Grigoriev I.V."/>
            <person name="Miller A.N."/>
            <person name="O'Donnell K."/>
            <person name="Stajich J.E."/>
            <person name="Bonito G."/>
        </authorList>
    </citation>
    <scope>NUCLEOTIDE SEQUENCE</scope>
    <source>
        <strain evidence="7">REB-010B</strain>
    </source>
</reference>
<feature type="region of interest" description="Disordered" evidence="5">
    <location>
        <begin position="178"/>
        <end position="254"/>
    </location>
</feature>
<dbReference type="InterPro" id="IPR011011">
    <property type="entry name" value="Znf_FYVE_PHD"/>
</dbReference>
<dbReference type="GO" id="GO:0008270">
    <property type="term" value="F:zinc ion binding"/>
    <property type="evidence" value="ECO:0007669"/>
    <property type="project" value="UniProtKB-KW"/>
</dbReference>
<feature type="region of interest" description="Disordered" evidence="5">
    <location>
        <begin position="659"/>
        <end position="694"/>
    </location>
</feature>
<dbReference type="AlphaFoldDB" id="A0A9P6R3Q9"/>
<organism evidence="7 8">
    <name type="scientific">Dissophora globulifera</name>
    <dbReference type="NCBI Taxonomy" id="979702"/>
    <lineage>
        <taxon>Eukaryota</taxon>
        <taxon>Fungi</taxon>
        <taxon>Fungi incertae sedis</taxon>
        <taxon>Mucoromycota</taxon>
        <taxon>Mortierellomycotina</taxon>
        <taxon>Mortierellomycetes</taxon>
        <taxon>Mortierellales</taxon>
        <taxon>Mortierellaceae</taxon>
        <taxon>Dissophora</taxon>
    </lineage>
</organism>
<gene>
    <name evidence="7" type="ORF">BGZ99_000345</name>
</gene>
<evidence type="ECO:0000259" key="6">
    <source>
        <dbReference type="PROSITE" id="PS50178"/>
    </source>
</evidence>
<protein>
    <recommendedName>
        <fullName evidence="6">FYVE-type domain-containing protein</fullName>
    </recommendedName>
</protein>
<comment type="caution">
    <text evidence="7">The sequence shown here is derived from an EMBL/GenBank/DDBJ whole genome shotgun (WGS) entry which is preliminary data.</text>
</comment>
<dbReference type="InterPro" id="IPR000306">
    <property type="entry name" value="Znf_FYVE"/>
</dbReference>
<evidence type="ECO:0000256" key="5">
    <source>
        <dbReference type="SAM" id="MobiDB-lite"/>
    </source>
</evidence>
<feature type="compositionally biased region" description="Acidic residues" evidence="5">
    <location>
        <begin position="216"/>
        <end position="242"/>
    </location>
</feature>
<proteinExistence type="predicted"/>
<evidence type="ECO:0000256" key="1">
    <source>
        <dbReference type="ARBA" id="ARBA00022723"/>
    </source>
</evidence>
<feature type="region of interest" description="Disordered" evidence="5">
    <location>
        <begin position="1133"/>
        <end position="1220"/>
    </location>
</feature>
<dbReference type="PROSITE" id="PS50178">
    <property type="entry name" value="ZF_FYVE"/>
    <property type="match status" value="1"/>
</dbReference>
<feature type="region of interest" description="Disordered" evidence="5">
    <location>
        <begin position="1"/>
        <end position="60"/>
    </location>
</feature>
<keyword evidence="3" id="KW-0862">Zinc</keyword>
<feature type="region of interest" description="Disordered" evidence="5">
    <location>
        <begin position="362"/>
        <end position="450"/>
    </location>
</feature>
<dbReference type="Proteomes" id="UP000738325">
    <property type="component" value="Unassembled WGS sequence"/>
</dbReference>
<keyword evidence="1" id="KW-0479">Metal-binding</keyword>
<feature type="compositionally biased region" description="Low complexity" evidence="5">
    <location>
        <begin position="28"/>
        <end position="42"/>
    </location>
</feature>
<dbReference type="SUPFAM" id="SSF57903">
    <property type="entry name" value="FYVE/PHD zinc finger"/>
    <property type="match status" value="1"/>
</dbReference>
<dbReference type="Gene3D" id="3.30.40.10">
    <property type="entry name" value="Zinc/RING finger domain, C3HC4 (zinc finger)"/>
    <property type="match status" value="1"/>
</dbReference>
<dbReference type="OrthoDB" id="10018316at2759"/>
<evidence type="ECO:0000256" key="2">
    <source>
        <dbReference type="ARBA" id="ARBA00022771"/>
    </source>
</evidence>
<evidence type="ECO:0000313" key="8">
    <source>
        <dbReference type="Proteomes" id="UP000738325"/>
    </source>
</evidence>
<dbReference type="EMBL" id="JAAAIP010001059">
    <property type="protein sequence ID" value="KAG0310483.1"/>
    <property type="molecule type" value="Genomic_DNA"/>
</dbReference>
<keyword evidence="2 4" id="KW-0863">Zinc-finger</keyword>
<dbReference type="PANTHER" id="PTHR23164">
    <property type="entry name" value="EARLY ENDOSOME ANTIGEN 1"/>
    <property type="match status" value="1"/>
</dbReference>
<dbReference type="InterPro" id="IPR017455">
    <property type="entry name" value="Znf_FYVE-rel"/>
</dbReference>
<feature type="compositionally biased region" description="Low complexity" evidence="5">
    <location>
        <begin position="1"/>
        <end position="20"/>
    </location>
</feature>
<sequence length="1260" mass="136897">MTYLQRQTQQQQQQQQQPHHQQPPLPPHALAAQQLKQQLYQQHRQHHRDSSPTLRHQQPQRYYKGTVAAASETTHRSATIAAALKKQHTASGVIMEANATADDRLSSPHAVAAAGTTAAIVLVPHSPRDQTMKETMLSMPLQQLQLQHHYSSQSRIDAGVAEHNQYRSEIKVSIADANSQHARAVVEDDEDEESSDGEGSYYDDDEDDGSIYSDEVVGDSVDEIIDSETEASDSDYESENSQDDLQRSSQEGHLSANKAAELVRHATVAASTPRANGSNGAVYTPTLQAGLVGDDRPSHGFPVSNLHPRTQHSASQIPIASEIANHGATRPTTLPNGLPSGHIMQVETAPDFNLRAARAVPYVEDEDEDEDEEEEDLEEDDYKGSEDYDDDEEEDDYSYSEDEGEDDDDEDDDESIQGHHYGVREGSRAGVVAKGRSSHSGHVSRAGYPNYRTPRLDEHFLQKRAITKQVVRRSSLTALLGEASQPVTERLNLTTRPSSGAQFGQYHRHNNSAGRRPALLNVWTDDSTITTNTVQDNIPPHNGPLLNGHSLGQAQERHASEPLSDVMTDARRDSVVQSATTLSDEQEQHRPRRTDSGVGVKLSHNQRYASSSESSMDRQPSRLVVVNSTELSSLSSSQYSATVDVSSASSVVVAPIRRSRVKSDGDSPEHNSLCEPSTPGFGEQVAASSSAPTDGNISIPASKLLKSSISCHTFPRAAGKRMGQKHVSWHHSLFPTEHVLRVKPSLPSLSSIAAESAEATLSQLPSVPVMARDNVAAFHQSIRSLRTLSRIEIAKMSYKQQGRQALASPAPIPKSPSDLLPWWSPSRWIKGTVEVDKRHWKPDNSRETCAYCFAPFHRLTNPRHHCRKCGDLFCGKCANAEILMDAKNCVYVQQSQLARWSRRVDLQRHSVWIDTLPQLHPVRTAAESALVAGTDGHGSIGHTGGVGAGIGVIGGVGMGQRSFSGNGGGGGRGSWQVGSGASKRSRISIFALFGNGVPASGASNPPSDSRRSSVDFASAETVYSNHYGRLQPHSQNPLAVTFAAGRRSSSSSILRSTSVGVPSPLMIIGTPLGSSESGLPPIAMSRGMSSGGVGEVCLARICVGCERELLKPVPRCTSIAKYYGSLNSRHGYRPPLHGYSNLGPRAGRQHQGPQAGPLHPMDDDPIYTASHEHPVNGGRRHSPLRQTSHIDNIPAHEEHGHPRSHSRQGNYDEGARIGPDHDYGAVAQGELGYAPGVLTFQEQQLQYTQQTLGPIPRELC</sequence>
<dbReference type="InterPro" id="IPR013083">
    <property type="entry name" value="Znf_RING/FYVE/PHD"/>
</dbReference>
<feature type="compositionally biased region" description="Acidic residues" evidence="5">
    <location>
        <begin position="363"/>
        <end position="415"/>
    </location>
</feature>
<dbReference type="PANTHER" id="PTHR23164:SF30">
    <property type="entry name" value="EARLY ENDOSOME ANTIGEN 1"/>
    <property type="match status" value="1"/>
</dbReference>
<feature type="compositionally biased region" description="Polar residues" evidence="5">
    <location>
        <begin position="51"/>
        <end position="60"/>
    </location>
</feature>